<protein>
    <submittedName>
        <fullName evidence="1">Uncharacterized protein</fullName>
    </submittedName>
</protein>
<evidence type="ECO:0000313" key="2">
    <source>
        <dbReference type="Proteomes" id="UP000765509"/>
    </source>
</evidence>
<comment type="caution">
    <text evidence="1">The sequence shown here is derived from an EMBL/GenBank/DDBJ whole genome shotgun (WGS) entry which is preliminary data.</text>
</comment>
<organism evidence="1 2">
    <name type="scientific">Austropuccinia psidii MF-1</name>
    <dbReference type="NCBI Taxonomy" id="1389203"/>
    <lineage>
        <taxon>Eukaryota</taxon>
        <taxon>Fungi</taxon>
        <taxon>Dikarya</taxon>
        <taxon>Basidiomycota</taxon>
        <taxon>Pucciniomycotina</taxon>
        <taxon>Pucciniomycetes</taxon>
        <taxon>Pucciniales</taxon>
        <taxon>Sphaerophragmiaceae</taxon>
        <taxon>Austropuccinia</taxon>
    </lineage>
</organism>
<gene>
    <name evidence="1" type="ORF">O181_124445</name>
</gene>
<evidence type="ECO:0000313" key="1">
    <source>
        <dbReference type="EMBL" id="MBW0584730.1"/>
    </source>
</evidence>
<sequence>MNIQMRNHKLLTQVPGELELAVKSRCNKECTLDDISNTLQEVRSKTSIGGYDTHSTGDNWENTILETKEADDPEELGKPGICHNCGSPN</sequence>
<keyword evidence="2" id="KW-1185">Reference proteome</keyword>
<reference evidence="1" key="1">
    <citation type="submission" date="2021-03" db="EMBL/GenBank/DDBJ databases">
        <title>Draft genome sequence of rust myrtle Austropuccinia psidii MF-1, a brazilian biotype.</title>
        <authorList>
            <person name="Quecine M.C."/>
            <person name="Pachon D.M.R."/>
            <person name="Bonatelli M.L."/>
            <person name="Correr F.H."/>
            <person name="Franceschini L.M."/>
            <person name="Leite T.F."/>
            <person name="Margarido G.R.A."/>
            <person name="Almeida C.A."/>
            <person name="Ferrarezi J.A."/>
            <person name="Labate C.A."/>
        </authorList>
    </citation>
    <scope>NUCLEOTIDE SEQUENCE</scope>
    <source>
        <strain evidence="1">MF-1</strain>
    </source>
</reference>
<dbReference type="EMBL" id="AVOT02118881">
    <property type="protein sequence ID" value="MBW0584730.1"/>
    <property type="molecule type" value="Genomic_DNA"/>
</dbReference>
<proteinExistence type="predicted"/>
<name>A0A9Q3KN05_9BASI</name>
<dbReference type="AlphaFoldDB" id="A0A9Q3KN05"/>
<dbReference type="Proteomes" id="UP000765509">
    <property type="component" value="Unassembled WGS sequence"/>
</dbReference>
<accession>A0A9Q3KN05</accession>